<feature type="chain" id="PRO_5021249765" evidence="1">
    <location>
        <begin position="20"/>
        <end position="78"/>
    </location>
</feature>
<sequence length="78" mass="8877">MRNLVCCGFVLLLSPISHSHPCKLLQPMHQDPRFFVTIHKIGEVVVETLEEFTTITLINVVKFSPMEDAVEMRIISVP</sequence>
<feature type="signal peptide" evidence="1">
    <location>
        <begin position="1"/>
        <end position="19"/>
    </location>
</feature>
<keyword evidence="1" id="KW-0732">Signal</keyword>
<organism evidence="2 3">
    <name type="scientific">Fasciola gigantica</name>
    <name type="common">Giant liver fluke</name>
    <dbReference type="NCBI Taxonomy" id="46835"/>
    <lineage>
        <taxon>Eukaryota</taxon>
        <taxon>Metazoa</taxon>
        <taxon>Spiralia</taxon>
        <taxon>Lophotrochozoa</taxon>
        <taxon>Platyhelminthes</taxon>
        <taxon>Trematoda</taxon>
        <taxon>Digenea</taxon>
        <taxon>Plagiorchiida</taxon>
        <taxon>Echinostomata</taxon>
        <taxon>Echinostomatoidea</taxon>
        <taxon>Fasciolidae</taxon>
        <taxon>Fasciola</taxon>
    </lineage>
</organism>
<accession>A0A504YKF5</accession>
<protein>
    <submittedName>
        <fullName evidence="2">Uncharacterized protein</fullName>
    </submittedName>
</protein>
<comment type="caution">
    <text evidence="2">The sequence shown here is derived from an EMBL/GenBank/DDBJ whole genome shotgun (WGS) entry which is preliminary data.</text>
</comment>
<evidence type="ECO:0000313" key="3">
    <source>
        <dbReference type="Proteomes" id="UP000316759"/>
    </source>
</evidence>
<dbReference type="EMBL" id="SUNJ01007731">
    <property type="protein sequence ID" value="TPP61764.1"/>
    <property type="molecule type" value="Genomic_DNA"/>
</dbReference>
<evidence type="ECO:0000256" key="1">
    <source>
        <dbReference type="SAM" id="SignalP"/>
    </source>
</evidence>
<dbReference type="Proteomes" id="UP000316759">
    <property type="component" value="Unassembled WGS sequence"/>
</dbReference>
<dbReference type="AlphaFoldDB" id="A0A504YKF5"/>
<name>A0A504YKF5_FASGI</name>
<keyword evidence="3" id="KW-1185">Reference proteome</keyword>
<gene>
    <name evidence="2" type="ORF">FGIG_04783</name>
</gene>
<proteinExistence type="predicted"/>
<reference evidence="2 3" key="1">
    <citation type="submission" date="2019-04" db="EMBL/GenBank/DDBJ databases">
        <title>Annotation for the trematode Fasciola gigantica.</title>
        <authorList>
            <person name="Choi Y.-J."/>
        </authorList>
    </citation>
    <scope>NUCLEOTIDE SEQUENCE [LARGE SCALE GENOMIC DNA]</scope>
    <source>
        <strain evidence="2">Uganda_cow_1</strain>
    </source>
</reference>
<evidence type="ECO:0000313" key="2">
    <source>
        <dbReference type="EMBL" id="TPP61764.1"/>
    </source>
</evidence>